<gene>
    <name evidence="1" type="ORF">UFOPK2310_00681</name>
</gene>
<accession>A0A6J6MDD9</accession>
<organism evidence="1">
    <name type="scientific">freshwater metagenome</name>
    <dbReference type="NCBI Taxonomy" id="449393"/>
    <lineage>
        <taxon>unclassified sequences</taxon>
        <taxon>metagenomes</taxon>
        <taxon>ecological metagenomes</taxon>
    </lineage>
</organism>
<evidence type="ECO:0000313" key="1">
    <source>
        <dbReference type="EMBL" id="CAB4672257.1"/>
    </source>
</evidence>
<name>A0A6J6MDD9_9ZZZZ</name>
<dbReference type="AlphaFoldDB" id="A0A6J6MDD9"/>
<sequence length="161" mass="16908">MTSAILVSGPVATKVTGSTADTSTCSINWRAVKSDGPRLGSISSGPASPLSPCITAAVDKSRKSGRSRPAATGISARPIRSSTLRALRVVCSRVTLPATVVTAMRSISGLAQASMIAMASSWPGSQSNTTLRASIRTDQLVRISPKHRAMHRRLRQRLQGL</sequence>
<proteinExistence type="predicted"/>
<dbReference type="EMBL" id="CAEZWW010000066">
    <property type="protein sequence ID" value="CAB4672257.1"/>
    <property type="molecule type" value="Genomic_DNA"/>
</dbReference>
<protein>
    <submittedName>
        <fullName evidence="1">Unannotated protein</fullName>
    </submittedName>
</protein>
<reference evidence="1" key="1">
    <citation type="submission" date="2020-05" db="EMBL/GenBank/DDBJ databases">
        <authorList>
            <person name="Chiriac C."/>
            <person name="Salcher M."/>
            <person name="Ghai R."/>
            <person name="Kavagutti S V."/>
        </authorList>
    </citation>
    <scope>NUCLEOTIDE SEQUENCE</scope>
</reference>